<dbReference type="InterPro" id="IPR002822">
    <property type="entry name" value="Ni_insertion"/>
</dbReference>
<evidence type="ECO:0000313" key="2">
    <source>
        <dbReference type="Proteomes" id="UP000265882"/>
    </source>
</evidence>
<protein>
    <submittedName>
        <fullName evidence="1">DUF111 family protein</fullName>
    </submittedName>
</protein>
<dbReference type="Gene3D" id="3.30.70.1380">
    <property type="entry name" value="Transcriptional regulatory protein pf0864 domain like"/>
    <property type="match status" value="1"/>
</dbReference>
<dbReference type="Proteomes" id="UP000265882">
    <property type="component" value="Unassembled WGS sequence"/>
</dbReference>
<comment type="caution">
    <text evidence="1">The sequence shown here is derived from an EMBL/GenBank/DDBJ whole genome shotgun (WGS) entry which is preliminary data.</text>
</comment>
<organism evidence="1 2">
    <name type="scientific">Abyssobacteria bacterium (strain SURF_5)</name>
    <dbReference type="NCBI Taxonomy" id="2093360"/>
    <lineage>
        <taxon>Bacteria</taxon>
        <taxon>Pseudomonadati</taxon>
        <taxon>Candidatus Hydrogenedentota</taxon>
        <taxon>Candidatus Abyssobacteria</taxon>
    </lineage>
</organism>
<dbReference type="AlphaFoldDB" id="A0A3A4NSX8"/>
<name>A0A3A4NSX8_ABYX5</name>
<reference evidence="1 2" key="1">
    <citation type="journal article" date="2017" name="ISME J.">
        <title>Energy and carbon metabolisms in a deep terrestrial subsurface fluid microbial community.</title>
        <authorList>
            <person name="Momper L."/>
            <person name="Jungbluth S.P."/>
            <person name="Lee M.D."/>
            <person name="Amend J.P."/>
        </authorList>
    </citation>
    <scope>NUCLEOTIDE SEQUENCE [LARGE SCALE GENOMIC DNA]</scope>
    <source>
        <strain evidence="1">SURF_5</strain>
    </source>
</reference>
<dbReference type="Pfam" id="PF01969">
    <property type="entry name" value="Ni_insertion"/>
    <property type="match status" value="1"/>
</dbReference>
<evidence type="ECO:0000313" key="1">
    <source>
        <dbReference type="EMBL" id="RJP21146.1"/>
    </source>
</evidence>
<sequence>MKKNGMLILAQVDHLTGEELGYAIDQIIARGAENVYVLPGITKKSRSGCLLLLDIDPAKEADWASFLAEEFSIFGYHQIQTCHYCTPQTLKCV</sequence>
<dbReference type="EMBL" id="QZKU01000070">
    <property type="protein sequence ID" value="RJP21146.1"/>
    <property type="molecule type" value="Genomic_DNA"/>
</dbReference>
<gene>
    <name evidence="1" type="ORF">C4520_10545</name>
</gene>
<proteinExistence type="predicted"/>
<accession>A0A3A4NSX8</accession>